<evidence type="ECO:0000313" key="6">
    <source>
        <dbReference type="Proteomes" id="UP000663861"/>
    </source>
</evidence>
<comment type="subcellular location">
    <subcellularLocation>
        <location evidence="1">Nucleus</location>
    </subcellularLocation>
</comment>
<gene>
    <name evidence="5" type="ORF">RDB_LOCUS129589</name>
</gene>
<evidence type="ECO:0000256" key="2">
    <source>
        <dbReference type="ARBA" id="ARBA00023242"/>
    </source>
</evidence>
<evidence type="ECO:0000259" key="4">
    <source>
        <dbReference type="PROSITE" id="PS50048"/>
    </source>
</evidence>
<proteinExistence type="predicted"/>
<dbReference type="Pfam" id="PF00172">
    <property type="entry name" value="Zn_clus"/>
    <property type="match status" value="1"/>
</dbReference>
<dbReference type="GO" id="GO:0008270">
    <property type="term" value="F:zinc ion binding"/>
    <property type="evidence" value="ECO:0007669"/>
    <property type="project" value="InterPro"/>
</dbReference>
<dbReference type="InterPro" id="IPR001138">
    <property type="entry name" value="Zn2Cys6_DnaBD"/>
</dbReference>
<dbReference type="GO" id="GO:0005634">
    <property type="term" value="C:nucleus"/>
    <property type="evidence" value="ECO:0007669"/>
    <property type="project" value="UniProtKB-SubCell"/>
</dbReference>
<dbReference type="AlphaFoldDB" id="A0A8H3H8B4"/>
<dbReference type="EMBL" id="CAJMWY010003716">
    <property type="protein sequence ID" value="CAE6505699.1"/>
    <property type="molecule type" value="Genomic_DNA"/>
</dbReference>
<dbReference type="PROSITE" id="PS00463">
    <property type="entry name" value="ZN2_CY6_FUNGAL_1"/>
    <property type="match status" value="1"/>
</dbReference>
<sequence>MICTKSKPGPRPTSCLTCRKRRKKCDKARPSCRRCLKGGYECLGYNNNESHTDIHPGDPDYDRSIIPQFRPVPPTIATPTASLELTHSWTFVPNSGHFSNFLMTEDQQYFGSIWEPDGDEFIPSTSRSAILGNITVPNLRIDGDDTTAHVIESTGCNFSWPQSQSQSQLDEHPHVHPHQLSRTRKPLHTLRSIPLPVDATQTMREERFSLVLHEYHSQLVSYFFMPPPLLICSHVGAQLKKSKTTIWAICLGAKLFKSLSENPHSTMALRYIGWLDKLEEDLDFIFNNSRQQINAAGRLLTQLEIVFLKFMSIGIISGYIVLQKALPGFLSMIAADSDSCTEHPGGSLVVSFAHTFGAPRYEIKRFVMYDIATSLVLGFPPLVEYGYDSECDLISYGLGQLHRIPAPLVEIISQVNSWRGGSRVTPLDDWRNLERRVLAWQPRPIVSETEGSNTGKTGRLAIHEGWRHVTLIYIYMGMCGVSSHDPRVQSSIARIVKLGEAVANLPVGVHMFVHFLIVGIGARCEQHRSIVRMKLASFKGSHIWIFRGPEFAQILEHLWQSAGAGGAPVTWEDYVRSRCIVAPL</sequence>
<dbReference type="Pfam" id="PF11951">
    <property type="entry name" value="Fungal_trans_2"/>
    <property type="match status" value="1"/>
</dbReference>
<dbReference type="Proteomes" id="UP000663861">
    <property type="component" value="Unassembled WGS sequence"/>
</dbReference>
<feature type="domain" description="Zn(2)-C6 fungal-type" evidence="4">
    <location>
        <begin position="14"/>
        <end position="42"/>
    </location>
</feature>
<name>A0A8H3H8B4_9AGAM</name>
<dbReference type="CDD" id="cd00067">
    <property type="entry name" value="GAL4"/>
    <property type="match status" value="1"/>
</dbReference>
<dbReference type="PROSITE" id="PS50048">
    <property type="entry name" value="ZN2_CY6_FUNGAL_2"/>
    <property type="match status" value="1"/>
</dbReference>
<dbReference type="SUPFAM" id="SSF57701">
    <property type="entry name" value="Zn2/Cys6 DNA-binding domain"/>
    <property type="match status" value="1"/>
</dbReference>
<evidence type="ECO:0000256" key="1">
    <source>
        <dbReference type="ARBA" id="ARBA00004123"/>
    </source>
</evidence>
<dbReference type="SMART" id="SM00066">
    <property type="entry name" value="GAL4"/>
    <property type="match status" value="1"/>
</dbReference>
<keyword evidence="2" id="KW-0539">Nucleus</keyword>
<organism evidence="5 6">
    <name type="scientific">Rhizoctonia solani</name>
    <dbReference type="NCBI Taxonomy" id="456999"/>
    <lineage>
        <taxon>Eukaryota</taxon>
        <taxon>Fungi</taxon>
        <taxon>Dikarya</taxon>
        <taxon>Basidiomycota</taxon>
        <taxon>Agaricomycotina</taxon>
        <taxon>Agaricomycetes</taxon>
        <taxon>Cantharellales</taxon>
        <taxon>Ceratobasidiaceae</taxon>
        <taxon>Rhizoctonia</taxon>
    </lineage>
</organism>
<comment type="caution">
    <text evidence="5">The sequence shown here is derived from an EMBL/GenBank/DDBJ whole genome shotgun (WGS) entry which is preliminary data.</text>
</comment>
<dbReference type="InterPro" id="IPR036864">
    <property type="entry name" value="Zn2-C6_fun-type_DNA-bd_sf"/>
</dbReference>
<dbReference type="InterPro" id="IPR021858">
    <property type="entry name" value="Fun_TF"/>
</dbReference>
<dbReference type="GO" id="GO:0000981">
    <property type="term" value="F:DNA-binding transcription factor activity, RNA polymerase II-specific"/>
    <property type="evidence" value="ECO:0007669"/>
    <property type="project" value="InterPro"/>
</dbReference>
<feature type="region of interest" description="Disordered" evidence="3">
    <location>
        <begin position="162"/>
        <end position="182"/>
    </location>
</feature>
<dbReference type="PANTHER" id="PTHR37534">
    <property type="entry name" value="TRANSCRIPTIONAL ACTIVATOR PROTEIN UGA3"/>
    <property type="match status" value="1"/>
</dbReference>
<evidence type="ECO:0000256" key="3">
    <source>
        <dbReference type="SAM" id="MobiDB-lite"/>
    </source>
</evidence>
<evidence type="ECO:0000313" key="5">
    <source>
        <dbReference type="EMBL" id="CAE6505699.1"/>
    </source>
</evidence>
<accession>A0A8H3H8B4</accession>
<protein>
    <recommendedName>
        <fullName evidence="4">Zn(2)-C6 fungal-type domain-containing protein</fullName>
    </recommendedName>
</protein>
<dbReference type="PANTHER" id="PTHR37534:SF46">
    <property type="entry name" value="ZN(II)2CYS6 TRANSCRIPTION FACTOR (EUROFUNG)"/>
    <property type="match status" value="1"/>
</dbReference>
<reference evidence="5" key="1">
    <citation type="submission" date="2021-01" db="EMBL/GenBank/DDBJ databases">
        <authorList>
            <person name="Kaushik A."/>
        </authorList>
    </citation>
    <scope>NUCLEOTIDE SEQUENCE</scope>
    <source>
        <strain evidence="5">AG4-RS23</strain>
    </source>
</reference>
<dbReference type="Gene3D" id="4.10.240.10">
    <property type="entry name" value="Zn(2)-C6 fungal-type DNA-binding domain"/>
    <property type="match status" value="1"/>
</dbReference>